<comment type="caution">
    <text evidence="2">The sequence shown here is derived from an EMBL/GenBank/DDBJ whole genome shotgun (WGS) entry which is preliminary data.</text>
</comment>
<dbReference type="EMBL" id="QRBE01000002">
    <property type="protein sequence ID" value="RDS83502.1"/>
    <property type="molecule type" value="Genomic_DNA"/>
</dbReference>
<accession>A0A370X592</accession>
<dbReference type="Gene3D" id="2.160.20.10">
    <property type="entry name" value="Single-stranded right-handed beta-helix, Pectin lyase-like"/>
    <property type="match status" value="2"/>
</dbReference>
<dbReference type="PANTHER" id="PTHR36453:SF1">
    <property type="entry name" value="RIGHT HANDED BETA HELIX DOMAIN-CONTAINING PROTEIN"/>
    <property type="match status" value="1"/>
</dbReference>
<gene>
    <name evidence="2" type="ORF">DWU98_03930</name>
</gene>
<dbReference type="PANTHER" id="PTHR36453">
    <property type="entry name" value="SECRETED PROTEIN-RELATED"/>
    <property type="match status" value="1"/>
</dbReference>
<dbReference type="SUPFAM" id="SSF51126">
    <property type="entry name" value="Pectin lyase-like"/>
    <property type="match status" value="1"/>
</dbReference>
<evidence type="ECO:0000313" key="3">
    <source>
        <dbReference type="Proteomes" id="UP000254258"/>
    </source>
</evidence>
<evidence type="ECO:0000256" key="1">
    <source>
        <dbReference type="SAM" id="SignalP"/>
    </source>
</evidence>
<evidence type="ECO:0000313" key="2">
    <source>
        <dbReference type="EMBL" id="RDS83502.1"/>
    </source>
</evidence>
<protein>
    <submittedName>
        <fullName evidence="2">Right-handed parallel beta-helix repeat-containing protein</fullName>
    </submittedName>
</protein>
<sequence>MSEKRMGHVIALLVLACMLMSPCLRAQTLYASPAGTQNTLCSSQSPCSLLAVQTAIRAHRDAGAITTDVILLDGIYRLSHTMHLDNRDSGAPGHPICWHAAARAHPVLIGSRHVTGAREGQYWEFALQPDEEAASSIYLHGQRRLPDATDACPDCKVDENGLFNIPPAVMQRLQAGSLARVHVRWRDFHCRITALGNDQVSLAQPCWHNTAIDSRNDWKVASPFGKYYHAMDGFDDLGGMPREPGTYTVDTARHRLHYLPHADELPQTPTIDIPVLETLLSVAGTHEKPVHDLVFEGIDFANTSWHQARTDDGYVSLQAGYLVQGRGRQTLPDNGEGMTRINSAVSIRAGRNIVFDHDTFHHLAAAGIAFVDDSHGVAITHSRFTDIGGGAIFVGDITAHPPDADAKTSDVLIADNQIDHVALTYRDNVAIMAGFVNGLDLLHNTITDLPYSGISVGWGWNFEGTGPVQSAIHIVGNRVERVMLQLADGGAIYTQGESTPGTSCITRNAIDMHHSGEGNGIYLDEHSFNFDVERNVVLGAWISAWADWSGNLRIAHNWTDSKGTPHNPGPTKIWAPNVTDLATLPADAVDVQRAAGAHVDGALPTMPISIAATCPRD</sequence>
<dbReference type="RefSeq" id="WP_115494210.1">
    <property type="nucleotide sequence ID" value="NZ_QRBE01000002.1"/>
</dbReference>
<organism evidence="2 3">
    <name type="scientific">Dyella monticola</name>
    <dbReference type="NCBI Taxonomy" id="1927958"/>
    <lineage>
        <taxon>Bacteria</taxon>
        <taxon>Pseudomonadati</taxon>
        <taxon>Pseudomonadota</taxon>
        <taxon>Gammaproteobacteria</taxon>
        <taxon>Lysobacterales</taxon>
        <taxon>Rhodanobacteraceae</taxon>
        <taxon>Dyella</taxon>
    </lineage>
</organism>
<dbReference type="InterPro" id="IPR006626">
    <property type="entry name" value="PbH1"/>
</dbReference>
<keyword evidence="3" id="KW-1185">Reference proteome</keyword>
<reference evidence="2 3" key="1">
    <citation type="submission" date="2018-07" db="EMBL/GenBank/DDBJ databases">
        <title>Dyella monticola sp. nov. and Dyella psychrodurans sp. nov. isolated from monsoon evergreen broad-leaved forest soil of Dinghu Mountain, China.</title>
        <authorList>
            <person name="Gao Z."/>
            <person name="Qiu L."/>
        </authorList>
    </citation>
    <scope>NUCLEOTIDE SEQUENCE [LARGE SCALE GENOMIC DNA]</scope>
    <source>
        <strain evidence="2 3">4G-K06</strain>
    </source>
</reference>
<keyword evidence="1" id="KW-0732">Signal</keyword>
<dbReference type="SMART" id="SM00710">
    <property type="entry name" value="PbH1"/>
    <property type="match status" value="5"/>
</dbReference>
<dbReference type="PROSITE" id="PS51257">
    <property type="entry name" value="PROKAR_LIPOPROTEIN"/>
    <property type="match status" value="1"/>
</dbReference>
<dbReference type="OrthoDB" id="227157at2"/>
<name>A0A370X592_9GAMM</name>
<dbReference type="Proteomes" id="UP000254258">
    <property type="component" value="Unassembled WGS sequence"/>
</dbReference>
<dbReference type="InterPro" id="IPR012334">
    <property type="entry name" value="Pectin_lyas_fold"/>
</dbReference>
<dbReference type="InterPro" id="IPR011050">
    <property type="entry name" value="Pectin_lyase_fold/virulence"/>
</dbReference>
<dbReference type="AlphaFoldDB" id="A0A370X592"/>
<feature type="signal peptide" evidence="1">
    <location>
        <begin position="1"/>
        <end position="26"/>
    </location>
</feature>
<proteinExistence type="predicted"/>
<feature type="chain" id="PRO_5017043007" evidence="1">
    <location>
        <begin position="27"/>
        <end position="617"/>
    </location>
</feature>